<reference evidence="1 2" key="1">
    <citation type="submission" date="2018-02" db="EMBL/GenBank/DDBJ databases">
        <title>The genomes of Aspergillus section Nigri reveals drivers in fungal speciation.</title>
        <authorList>
            <consortium name="DOE Joint Genome Institute"/>
            <person name="Vesth T.C."/>
            <person name="Nybo J."/>
            <person name="Theobald S."/>
            <person name="Brandl J."/>
            <person name="Frisvad J.C."/>
            <person name="Nielsen K.F."/>
            <person name="Lyhne E.K."/>
            <person name="Kogle M.E."/>
            <person name="Kuo A."/>
            <person name="Riley R."/>
            <person name="Clum A."/>
            <person name="Nolan M."/>
            <person name="Lipzen A."/>
            <person name="Salamov A."/>
            <person name="Henrissat B."/>
            <person name="Wiebenga A."/>
            <person name="De vries R.P."/>
            <person name="Grigoriev I.V."/>
            <person name="Mortensen U.H."/>
            <person name="Andersen M.R."/>
            <person name="Baker S.E."/>
        </authorList>
    </citation>
    <scope>NUCLEOTIDE SEQUENCE [LARGE SCALE GENOMIC DNA]</scope>
    <source>
        <strain evidence="1 2">CBS 114.80</strain>
    </source>
</reference>
<name>A0A2V5HMX8_9EURO</name>
<keyword evidence="2" id="KW-1185">Reference proteome</keyword>
<evidence type="ECO:0000313" key="2">
    <source>
        <dbReference type="Proteomes" id="UP000248817"/>
    </source>
</evidence>
<evidence type="ECO:0000313" key="1">
    <source>
        <dbReference type="EMBL" id="PYI25845.1"/>
    </source>
</evidence>
<sequence length="158" mass="18155">MFCPAIRYAVYTASAGHINWLASCGKSLETLGIPEEVRSLLSSDTAIRYHDICISYLFEISHDPEEEYNEDVLTAATILRFYEQIEGKPRNVTGKHLNAIQFNVNTQQDESFYAWFKIHDPSRDINVDACPSVSLRHFAALSALRQEIWSAFLYQREF</sequence>
<organism evidence="1 2">
    <name type="scientific">Aspergillus indologenus CBS 114.80</name>
    <dbReference type="NCBI Taxonomy" id="1450541"/>
    <lineage>
        <taxon>Eukaryota</taxon>
        <taxon>Fungi</taxon>
        <taxon>Dikarya</taxon>
        <taxon>Ascomycota</taxon>
        <taxon>Pezizomycotina</taxon>
        <taxon>Eurotiomycetes</taxon>
        <taxon>Eurotiomycetidae</taxon>
        <taxon>Eurotiales</taxon>
        <taxon>Aspergillaceae</taxon>
        <taxon>Aspergillus</taxon>
        <taxon>Aspergillus subgen. Circumdati</taxon>
    </lineage>
</organism>
<dbReference type="AlphaFoldDB" id="A0A2V5HMX8"/>
<dbReference type="Proteomes" id="UP000248817">
    <property type="component" value="Unassembled WGS sequence"/>
</dbReference>
<accession>A0A2V5HMX8</accession>
<dbReference type="EMBL" id="KZ825622">
    <property type="protein sequence ID" value="PYI25845.1"/>
    <property type="molecule type" value="Genomic_DNA"/>
</dbReference>
<dbReference type="PROSITE" id="PS51257">
    <property type="entry name" value="PROKAR_LIPOPROTEIN"/>
    <property type="match status" value="1"/>
</dbReference>
<gene>
    <name evidence="1" type="ORF">BP00DRAFT_451698</name>
</gene>
<proteinExistence type="predicted"/>
<protein>
    <submittedName>
        <fullName evidence="1">Uncharacterized protein</fullName>
    </submittedName>
</protein>